<accession>A0A7S1UC64</accession>
<dbReference type="SUPFAM" id="SSF52777">
    <property type="entry name" value="CoA-dependent acyltransferases"/>
    <property type="match status" value="2"/>
</dbReference>
<dbReference type="Gene3D" id="3.30.559.30">
    <property type="entry name" value="Nonribosomal peptide synthetase, condensation domain"/>
    <property type="match status" value="1"/>
</dbReference>
<name>A0A7S1UC64_9STRA</name>
<sequence>MERRRRLALLVLAAGLSGAPALRRPGLPRRSSAHRAASVSSNAVGGEAVAETRGLGEPLGETASWRRLGSFESVLARATVGQKLDLPHATVAILDGPAVSRAQMVDALALCAAKHPLLRARVTGTGPLDADKPNPNIRLNSDFDPLTFSPMDPALSLRDIADKVLRETAELPAGGDEEAFEGAWRSAFSDALNAWETDTKEGPLWQVAWAQQPTGGAGAPRRHAVVIDFNHAVSDQTCANTLIDDLAAALDAVVVRGGAPKAVALERRAPPSVEEAVLGPSHAPSPDFEGVVKNFSLATLRYGFFQIMNGASGAALLPPAVQALKPEERDQQGYGFSKRSTRLQHAVLEPEEGKALLARSTAEGTTVTGAFVAAVTLAALDTLQKFSGDAAAGDVPNKLRILMSLDMRRFGRGAPQEDWTKGTMACGGGATDFVLAARDGESPWELARTARKRIVDFITDPDFPAESVRLFDIGSRFLDMPKFVKEEGSTNLASLGRGYSAGVSNTGVFRARASVDSAFQIRRVHYATSHTHTGCLFQLSAVTVDNNFCLTFQTPTPLLREEEAAYFVDNTVQRLRSMIDE</sequence>
<proteinExistence type="predicted"/>
<evidence type="ECO:0000256" key="1">
    <source>
        <dbReference type="SAM" id="SignalP"/>
    </source>
</evidence>
<dbReference type="PANTHER" id="PTHR28037">
    <property type="entry name" value="ALCOHOL O-ACETYLTRANSFERASE 1-RELATED"/>
    <property type="match status" value="1"/>
</dbReference>
<protein>
    <recommendedName>
        <fullName evidence="3">Choline/carnitine acyltransferase domain-containing protein</fullName>
    </recommendedName>
</protein>
<dbReference type="InterPro" id="IPR052058">
    <property type="entry name" value="Alcohol_O-acetyltransferase"/>
</dbReference>
<evidence type="ECO:0000313" key="2">
    <source>
        <dbReference type="EMBL" id="CAD9263555.1"/>
    </source>
</evidence>
<dbReference type="InterPro" id="IPR023213">
    <property type="entry name" value="CAT-like_dom_sf"/>
</dbReference>
<gene>
    <name evidence="2" type="ORF">PPAR1163_LOCUS21940</name>
</gene>
<organism evidence="2">
    <name type="scientific">Phaeomonas parva</name>
    <dbReference type="NCBI Taxonomy" id="124430"/>
    <lineage>
        <taxon>Eukaryota</taxon>
        <taxon>Sar</taxon>
        <taxon>Stramenopiles</taxon>
        <taxon>Ochrophyta</taxon>
        <taxon>Pinguiophyceae</taxon>
        <taxon>Pinguiochrysidales</taxon>
        <taxon>Pinguiochrysidaceae</taxon>
        <taxon>Phaeomonas</taxon>
    </lineage>
</organism>
<dbReference type="AlphaFoldDB" id="A0A7S1UC64"/>
<dbReference type="PANTHER" id="PTHR28037:SF1">
    <property type="entry name" value="ALCOHOL O-ACETYLTRANSFERASE 1-RELATED"/>
    <property type="match status" value="1"/>
</dbReference>
<reference evidence="2" key="1">
    <citation type="submission" date="2021-01" db="EMBL/GenBank/DDBJ databases">
        <authorList>
            <person name="Corre E."/>
            <person name="Pelletier E."/>
            <person name="Niang G."/>
            <person name="Scheremetjew M."/>
            <person name="Finn R."/>
            <person name="Kale V."/>
            <person name="Holt S."/>
            <person name="Cochrane G."/>
            <person name="Meng A."/>
            <person name="Brown T."/>
            <person name="Cohen L."/>
        </authorList>
    </citation>
    <scope>NUCLEOTIDE SEQUENCE</scope>
    <source>
        <strain evidence="2">CCMP2877</strain>
    </source>
</reference>
<feature type="chain" id="PRO_5030822962" description="Choline/carnitine acyltransferase domain-containing protein" evidence="1">
    <location>
        <begin position="22"/>
        <end position="581"/>
    </location>
</feature>
<dbReference type="EMBL" id="HBGJ01034590">
    <property type="protein sequence ID" value="CAD9263555.1"/>
    <property type="molecule type" value="Transcribed_RNA"/>
</dbReference>
<dbReference type="Gene3D" id="3.30.559.10">
    <property type="entry name" value="Chloramphenicol acetyltransferase-like domain"/>
    <property type="match status" value="1"/>
</dbReference>
<feature type="signal peptide" evidence="1">
    <location>
        <begin position="1"/>
        <end position="21"/>
    </location>
</feature>
<keyword evidence="1" id="KW-0732">Signal</keyword>
<evidence type="ECO:0008006" key="3">
    <source>
        <dbReference type="Google" id="ProtNLM"/>
    </source>
</evidence>